<dbReference type="AlphaFoldDB" id="X1VDP1"/>
<feature type="domain" description="Transposase IS116/IS110/IS902 C-terminal" evidence="2">
    <location>
        <begin position="161"/>
        <end position="244"/>
    </location>
</feature>
<dbReference type="GO" id="GO:0006313">
    <property type="term" value="P:DNA transposition"/>
    <property type="evidence" value="ECO:0007669"/>
    <property type="project" value="InterPro"/>
</dbReference>
<proteinExistence type="predicted"/>
<name>X1VDP1_9ZZZZ</name>
<dbReference type="InterPro" id="IPR024403">
    <property type="entry name" value="DHOase_cat"/>
</dbReference>
<dbReference type="EMBL" id="BARW01028364">
    <property type="protein sequence ID" value="GAJ12106.1"/>
    <property type="molecule type" value="Genomic_DNA"/>
</dbReference>
<dbReference type="Pfam" id="PF02371">
    <property type="entry name" value="Transposase_20"/>
    <property type="match status" value="1"/>
</dbReference>
<dbReference type="GO" id="GO:0003677">
    <property type="term" value="F:DNA binding"/>
    <property type="evidence" value="ECO:0007669"/>
    <property type="project" value="InterPro"/>
</dbReference>
<feature type="non-terminal residue" evidence="4">
    <location>
        <position position="1"/>
    </location>
</feature>
<sequence length="255" mass="28185">NTNPAIDDQTSVEYIHRMGRQARKTFIYVMGAMTKGRQGQELAEMGLMAGAGAVGFTDDGNGVQDAAMMLRALKYAAMFDVVIAQHCQDIGIAIETSHGAWVQALLDRGYKVYPVNPKTVEPFREALSAAGHKSDKIDRKVLAMFLATFHQDNKLPEADWVRSLPGAGDVLAPSLLACLGRNQQRFATAADARAFMGTAPVTKASGNYRSVHFRRGCWKFARRTLQLFADKSRHQCAWAQAFYEKQRNSGHNHHA</sequence>
<evidence type="ECO:0000313" key="4">
    <source>
        <dbReference type="EMBL" id="GAJ12106.1"/>
    </source>
</evidence>
<feature type="non-terminal residue" evidence="4">
    <location>
        <position position="255"/>
    </location>
</feature>
<dbReference type="GO" id="GO:0004803">
    <property type="term" value="F:transposase activity"/>
    <property type="evidence" value="ECO:0007669"/>
    <property type="project" value="InterPro"/>
</dbReference>
<evidence type="ECO:0000256" key="1">
    <source>
        <dbReference type="ARBA" id="ARBA00022975"/>
    </source>
</evidence>
<comment type="caution">
    <text evidence="4">The sequence shown here is derived from an EMBL/GenBank/DDBJ whole genome shotgun (WGS) entry which is preliminary data.</text>
</comment>
<dbReference type="SUPFAM" id="SSF51556">
    <property type="entry name" value="Metallo-dependent hydrolases"/>
    <property type="match status" value="1"/>
</dbReference>
<protein>
    <submittedName>
        <fullName evidence="4">Uncharacterized protein</fullName>
    </submittedName>
</protein>
<dbReference type="InterPro" id="IPR003346">
    <property type="entry name" value="Transposase_20"/>
</dbReference>
<evidence type="ECO:0000259" key="2">
    <source>
        <dbReference type="Pfam" id="PF02371"/>
    </source>
</evidence>
<feature type="domain" description="Dihydroorotase catalytic" evidence="3">
    <location>
        <begin position="1"/>
        <end position="93"/>
    </location>
</feature>
<dbReference type="InterPro" id="IPR032466">
    <property type="entry name" value="Metal_Hydrolase"/>
</dbReference>
<keyword evidence="1" id="KW-0665">Pyrimidine biosynthesis</keyword>
<accession>X1VDP1</accession>
<organism evidence="4">
    <name type="scientific">marine sediment metagenome</name>
    <dbReference type="NCBI Taxonomy" id="412755"/>
    <lineage>
        <taxon>unclassified sequences</taxon>
        <taxon>metagenomes</taxon>
        <taxon>ecological metagenomes</taxon>
    </lineage>
</organism>
<dbReference type="InterPro" id="IPR047650">
    <property type="entry name" value="Transpos_IS110"/>
</dbReference>
<gene>
    <name evidence="4" type="ORF">S12H4_45809</name>
</gene>
<reference evidence="4" key="1">
    <citation type="journal article" date="2014" name="Front. Microbiol.">
        <title>High frequency of phylogenetically diverse reductive dehalogenase-homologous genes in deep subseafloor sedimentary metagenomes.</title>
        <authorList>
            <person name="Kawai M."/>
            <person name="Futagami T."/>
            <person name="Toyoda A."/>
            <person name="Takaki Y."/>
            <person name="Nishi S."/>
            <person name="Hori S."/>
            <person name="Arai W."/>
            <person name="Tsubouchi T."/>
            <person name="Morono Y."/>
            <person name="Uchiyama I."/>
            <person name="Ito T."/>
            <person name="Fujiyama A."/>
            <person name="Inagaki F."/>
            <person name="Takami H."/>
        </authorList>
    </citation>
    <scope>NUCLEOTIDE SEQUENCE</scope>
    <source>
        <strain evidence="4">Expedition CK06-06</strain>
    </source>
</reference>
<evidence type="ECO:0000259" key="3">
    <source>
        <dbReference type="Pfam" id="PF12890"/>
    </source>
</evidence>
<dbReference type="Pfam" id="PF12890">
    <property type="entry name" value="DHOase"/>
    <property type="match status" value="1"/>
</dbReference>
<dbReference type="Gene3D" id="3.20.20.140">
    <property type="entry name" value="Metal-dependent hydrolases"/>
    <property type="match status" value="1"/>
</dbReference>
<dbReference type="PANTHER" id="PTHR33055">
    <property type="entry name" value="TRANSPOSASE FOR INSERTION SEQUENCE ELEMENT IS1111A"/>
    <property type="match status" value="1"/>
</dbReference>